<dbReference type="Gene3D" id="1.10.287.470">
    <property type="entry name" value="Helix hairpin bin"/>
    <property type="match status" value="1"/>
</dbReference>
<dbReference type="Proteomes" id="UP000639419">
    <property type="component" value="Unassembled WGS sequence"/>
</dbReference>
<name>A0ABX2L9D9_9PROT</name>
<comment type="caution">
    <text evidence="2">The sequence shown here is derived from an EMBL/GenBank/DDBJ whole genome shotgun (WGS) entry which is preliminary data.</text>
</comment>
<proteinExistence type="predicted"/>
<organism evidence="2 3">
    <name type="scientific">Azospirillum formosense</name>
    <dbReference type="NCBI Taxonomy" id="861533"/>
    <lineage>
        <taxon>Bacteria</taxon>
        <taxon>Pseudomonadati</taxon>
        <taxon>Pseudomonadota</taxon>
        <taxon>Alphaproteobacteria</taxon>
        <taxon>Rhodospirillales</taxon>
        <taxon>Azospirillaceae</taxon>
        <taxon>Azospirillum</taxon>
    </lineage>
</organism>
<evidence type="ECO:0000313" key="2">
    <source>
        <dbReference type="EMBL" id="NUB22378.1"/>
    </source>
</evidence>
<dbReference type="PANTHER" id="PTHR30469">
    <property type="entry name" value="MULTIDRUG RESISTANCE PROTEIN MDTA"/>
    <property type="match status" value="1"/>
</dbReference>
<dbReference type="Gene3D" id="2.40.50.100">
    <property type="match status" value="1"/>
</dbReference>
<feature type="region of interest" description="Disordered" evidence="1">
    <location>
        <begin position="90"/>
        <end position="144"/>
    </location>
</feature>
<reference evidence="2 3" key="1">
    <citation type="submission" date="2019-10" db="EMBL/GenBank/DDBJ databases">
        <title>Genome sequence of Azospirillum formosense CC-Nfb-7.</title>
        <authorList>
            <person name="Ambrosini A."/>
            <person name="Sant'Anna F.H."/>
            <person name="Cassan F.D."/>
            <person name="Souza E.M."/>
            <person name="Passaglia L.M.P."/>
        </authorList>
    </citation>
    <scope>NUCLEOTIDE SEQUENCE [LARGE SCALE GENOMIC DNA]</scope>
    <source>
        <strain evidence="2 3">CC-NFb-7</strain>
    </source>
</reference>
<dbReference type="SUPFAM" id="SSF111369">
    <property type="entry name" value="HlyD-like secretion proteins"/>
    <property type="match status" value="1"/>
</dbReference>
<accession>A0ABX2L9D9</accession>
<evidence type="ECO:0000313" key="3">
    <source>
        <dbReference type="Proteomes" id="UP000639419"/>
    </source>
</evidence>
<keyword evidence="3" id="KW-1185">Reference proteome</keyword>
<gene>
    <name evidence="2" type="ORF">GBZ26_24740</name>
</gene>
<sequence length="144" mass="15123">MIEARQHAVLSSEIAGRIGRITVEAGQSFKAGQTLIAFDCSHYQAAVDAARANLRAADVTVRQSRRLEQLKSIGGAEVEMAEVKAEAARADLRQAGSEGRRRDGEAPLDGQGGGQRGREHEAVPPGTGPLAVLSDRALRGGPVS</sequence>
<protein>
    <submittedName>
        <fullName evidence="2">Biotin/lipoyl-binding protein</fullName>
    </submittedName>
</protein>
<dbReference type="EMBL" id="WHOR01000276">
    <property type="protein sequence ID" value="NUB22378.1"/>
    <property type="molecule type" value="Genomic_DNA"/>
</dbReference>
<feature type="compositionally biased region" description="Basic and acidic residues" evidence="1">
    <location>
        <begin position="90"/>
        <end position="105"/>
    </location>
</feature>
<feature type="non-terminal residue" evidence="2">
    <location>
        <position position="144"/>
    </location>
</feature>
<evidence type="ECO:0000256" key="1">
    <source>
        <dbReference type="SAM" id="MobiDB-lite"/>
    </source>
</evidence>